<name>A0ABN7EPF9_9FLAO</name>
<evidence type="ECO:0000313" key="2">
    <source>
        <dbReference type="Proteomes" id="UP000474567"/>
    </source>
</evidence>
<dbReference type="RefSeq" id="WP_173967388.1">
    <property type="nucleotide sequence ID" value="NZ_CADCST010000107.1"/>
</dbReference>
<gene>
    <name evidence="1" type="ORF">FLACOL7796_03523</name>
</gene>
<comment type="caution">
    <text evidence="1">The sequence shown here is derived from an EMBL/GenBank/DDBJ whole genome shotgun (WGS) entry which is preliminary data.</text>
</comment>
<organism evidence="1 2">
    <name type="scientific">Flavobacterium collinsii</name>
    <dbReference type="NCBI Taxonomy" id="1114861"/>
    <lineage>
        <taxon>Bacteria</taxon>
        <taxon>Pseudomonadati</taxon>
        <taxon>Bacteroidota</taxon>
        <taxon>Flavobacteriia</taxon>
        <taxon>Flavobacteriales</taxon>
        <taxon>Flavobacteriaceae</taxon>
        <taxon>Flavobacterium</taxon>
    </lineage>
</organism>
<reference evidence="1 2" key="1">
    <citation type="submission" date="2020-02" db="EMBL/GenBank/DDBJ databases">
        <authorList>
            <person name="Criscuolo A."/>
        </authorList>
    </citation>
    <scope>NUCLEOTIDE SEQUENCE [LARGE SCALE GENOMIC DNA]</scope>
    <source>
        <strain evidence="1">CECT7796</strain>
    </source>
</reference>
<sequence length="184" mass="20551">MKFNIFLLSAFIFISCKKDPKTEVTKAPTAVKDNVQVSDEKENRNKSDTIVISAKHKTNKITCDLDGDGKNETVEIVRGTKSGKSGFRIVFGNGTQTDYLGMGTTVLNQGFDEIDWAGIFEKAPKGEIYWNNVNDDGEIMGDEEIKEEDKIKLPNDGIFIHAEESCGGGIIYLKDGKYEWIQQE</sequence>
<keyword evidence="2" id="KW-1185">Reference proteome</keyword>
<evidence type="ECO:0000313" key="1">
    <source>
        <dbReference type="EMBL" id="CAA9200914.1"/>
    </source>
</evidence>
<proteinExistence type="predicted"/>
<dbReference type="EMBL" id="CADCST010000107">
    <property type="protein sequence ID" value="CAA9200914.1"/>
    <property type="molecule type" value="Genomic_DNA"/>
</dbReference>
<evidence type="ECO:0008006" key="3">
    <source>
        <dbReference type="Google" id="ProtNLM"/>
    </source>
</evidence>
<accession>A0ABN7EPF9</accession>
<dbReference type="PROSITE" id="PS51257">
    <property type="entry name" value="PROKAR_LIPOPROTEIN"/>
    <property type="match status" value="1"/>
</dbReference>
<dbReference type="Proteomes" id="UP000474567">
    <property type="component" value="Unassembled WGS sequence"/>
</dbReference>
<protein>
    <recommendedName>
        <fullName evidence="3">VCBS repeat-containing protein</fullName>
    </recommendedName>
</protein>